<feature type="region of interest" description="Disordered" evidence="1">
    <location>
        <begin position="23"/>
        <end position="42"/>
    </location>
</feature>
<reference evidence="2 3" key="1">
    <citation type="submission" date="2020-04" db="EMBL/GenBank/DDBJ databases">
        <title>Rhizobium sp. S-51 isolated from soil.</title>
        <authorList>
            <person name="Dahal R.H."/>
        </authorList>
    </citation>
    <scope>NUCLEOTIDE SEQUENCE [LARGE SCALE GENOMIC DNA]</scope>
    <source>
        <strain evidence="2 3">S-51</strain>
    </source>
</reference>
<proteinExistence type="predicted"/>
<accession>A0A7Y0B0N0</accession>
<sequence>MRIDSGLSSYSYNSRYVHTAKDGEENAADSAASAKPRASGNSAFSSTLLSSNLASALWMVEGGRKTASTVQSDASFASDETALPTVAEKVEALYREYELGGEEIDA</sequence>
<gene>
    <name evidence="2" type="ORF">HHL25_22460</name>
</gene>
<dbReference type="Proteomes" id="UP000541470">
    <property type="component" value="Unassembled WGS sequence"/>
</dbReference>
<feature type="compositionally biased region" description="Low complexity" evidence="1">
    <location>
        <begin position="28"/>
        <end position="42"/>
    </location>
</feature>
<dbReference type="AlphaFoldDB" id="A0A7Y0B0N0"/>
<evidence type="ECO:0000313" key="2">
    <source>
        <dbReference type="EMBL" id="NML76909.1"/>
    </source>
</evidence>
<comment type="caution">
    <text evidence="2">The sequence shown here is derived from an EMBL/GenBank/DDBJ whole genome shotgun (WGS) entry which is preliminary data.</text>
</comment>
<dbReference type="EMBL" id="JABBGK010000009">
    <property type="protein sequence ID" value="NML76909.1"/>
    <property type="molecule type" value="Genomic_DNA"/>
</dbReference>
<dbReference type="RefSeq" id="WP_169595474.1">
    <property type="nucleotide sequence ID" value="NZ_JABBGK010000009.1"/>
</dbReference>
<protein>
    <submittedName>
        <fullName evidence="2">Uncharacterized protein</fullName>
    </submittedName>
</protein>
<name>A0A7Y0B0N0_9HYPH</name>
<organism evidence="2 3">
    <name type="scientific">Rhizobium terricola</name>
    <dbReference type="NCBI Taxonomy" id="2728849"/>
    <lineage>
        <taxon>Bacteria</taxon>
        <taxon>Pseudomonadati</taxon>
        <taxon>Pseudomonadota</taxon>
        <taxon>Alphaproteobacteria</taxon>
        <taxon>Hyphomicrobiales</taxon>
        <taxon>Rhizobiaceae</taxon>
        <taxon>Rhizobium/Agrobacterium group</taxon>
        <taxon>Rhizobium</taxon>
    </lineage>
</organism>
<evidence type="ECO:0000256" key="1">
    <source>
        <dbReference type="SAM" id="MobiDB-lite"/>
    </source>
</evidence>
<evidence type="ECO:0000313" key="3">
    <source>
        <dbReference type="Proteomes" id="UP000541470"/>
    </source>
</evidence>
<keyword evidence="3" id="KW-1185">Reference proteome</keyword>